<protein>
    <submittedName>
        <fullName evidence="3">Mucin-2-like</fullName>
    </submittedName>
</protein>
<organism evidence="2 3">
    <name type="scientific">Priapulus caudatus</name>
    <name type="common">Priapulid worm</name>
    <dbReference type="NCBI Taxonomy" id="37621"/>
    <lineage>
        <taxon>Eukaryota</taxon>
        <taxon>Metazoa</taxon>
        <taxon>Ecdysozoa</taxon>
        <taxon>Scalidophora</taxon>
        <taxon>Priapulida</taxon>
        <taxon>Priapulimorpha</taxon>
        <taxon>Priapulimorphida</taxon>
        <taxon>Priapulidae</taxon>
        <taxon>Priapulus</taxon>
    </lineage>
</organism>
<dbReference type="RefSeq" id="XP_014673476.1">
    <property type="nucleotide sequence ID" value="XM_014817990.1"/>
</dbReference>
<sequence>MQAPVQRVAPSTAGTTVAQRQNGTSAAAAQRVILQTPSGVSVAQLTTPLTVTSPGASQPITVHIQQTQQGPRLTVPASQLHQLPGIVQIVQTPTGQQLICTSASAVATTTQQQPITASMVTAQAASRITVTKATTPGLRMTTATVTPTRTLSLPTTTTTAAQGVVTTTAPPPVKSVVMPTMAVPSAALAHTDSTSAALTTVSTATRAEPSPTVAPSVMRPVVRVAPLQLELKGGQLVSLRRGVPIK</sequence>
<evidence type="ECO:0000313" key="3">
    <source>
        <dbReference type="RefSeq" id="XP_014673476.1"/>
    </source>
</evidence>
<evidence type="ECO:0000256" key="1">
    <source>
        <dbReference type="SAM" id="MobiDB-lite"/>
    </source>
</evidence>
<feature type="non-terminal residue" evidence="3">
    <location>
        <position position="246"/>
    </location>
</feature>
<keyword evidence="2" id="KW-1185">Reference proteome</keyword>
<accession>A0ABM1EMQ5</accession>
<reference evidence="3" key="1">
    <citation type="submission" date="2025-08" db="UniProtKB">
        <authorList>
            <consortium name="RefSeq"/>
        </authorList>
    </citation>
    <scope>IDENTIFICATION</scope>
</reference>
<feature type="region of interest" description="Disordered" evidence="1">
    <location>
        <begin position="1"/>
        <end position="21"/>
    </location>
</feature>
<evidence type="ECO:0000313" key="2">
    <source>
        <dbReference type="Proteomes" id="UP000695022"/>
    </source>
</evidence>
<dbReference type="GeneID" id="106813769"/>
<feature type="compositionally biased region" description="Polar residues" evidence="1">
    <location>
        <begin position="12"/>
        <end position="21"/>
    </location>
</feature>
<gene>
    <name evidence="3" type="primary">LOC106813769</name>
</gene>
<name>A0ABM1EMQ5_PRICU</name>
<proteinExistence type="predicted"/>
<dbReference type="Proteomes" id="UP000695022">
    <property type="component" value="Unplaced"/>
</dbReference>